<evidence type="ECO:0000313" key="3">
    <source>
        <dbReference type="Proteomes" id="UP000442109"/>
    </source>
</evidence>
<proteinExistence type="predicted"/>
<reference evidence="2 3" key="1">
    <citation type="journal article" date="2019" name="PLoS ONE">
        <title>Pup mortality in New Zealand sea lions (Phocarctos hookeri) at Enderby Island, Auckland Islands, 2013-18.</title>
        <authorList>
            <person name="Michael S.A."/>
            <person name="Hayman D.T.S."/>
            <person name="Gray R."/>
            <person name="Zhang J."/>
            <person name="Rogers L."/>
            <person name="Roe W.D."/>
        </authorList>
    </citation>
    <scope>NUCLEOTIDE SEQUENCE [LARGE SCALE GENOMIC DNA]</scope>
    <source>
        <strain evidence="2 3">SM868</strain>
    </source>
</reference>
<dbReference type="AlphaFoldDB" id="A0A844M3S5"/>
<dbReference type="Proteomes" id="UP000442109">
    <property type="component" value="Unassembled WGS sequence"/>
</dbReference>
<keyword evidence="3" id="KW-1185">Reference proteome</keyword>
<evidence type="ECO:0000313" key="2">
    <source>
        <dbReference type="EMBL" id="MUG33591.1"/>
    </source>
</evidence>
<organism evidence="2 3">
    <name type="scientific">Psychrobacter sanguinis</name>
    <dbReference type="NCBI Taxonomy" id="861445"/>
    <lineage>
        <taxon>Bacteria</taxon>
        <taxon>Pseudomonadati</taxon>
        <taxon>Pseudomonadota</taxon>
        <taxon>Gammaproteobacteria</taxon>
        <taxon>Moraxellales</taxon>
        <taxon>Moraxellaceae</taxon>
        <taxon>Psychrobacter</taxon>
    </lineage>
</organism>
<comment type="caution">
    <text evidence="2">The sequence shown here is derived from an EMBL/GenBank/DDBJ whole genome shotgun (WGS) entry which is preliminary data.</text>
</comment>
<sequence>LKRDILDKTKVDLTFDSRDDKVKNNLSGQNLNTEEKPNLTRLETQDKTEK</sequence>
<name>A0A844M3S5_9GAMM</name>
<accession>A0A844M3S5</accession>
<evidence type="ECO:0000256" key="1">
    <source>
        <dbReference type="SAM" id="MobiDB-lite"/>
    </source>
</evidence>
<feature type="region of interest" description="Disordered" evidence="1">
    <location>
        <begin position="20"/>
        <end position="50"/>
    </location>
</feature>
<dbReference type="EMBL" id="WFKQ01000197">
    <property type="protein sequence ID" value="MUG33591.1"/>
    <property type="molecule type" value="Genomic_DNA"/>
</dbReference>
<protein>
    <submittedName>
        <fullName evidence="2">Sec-independent protein translocase TatB</fullName>
    </submittedName>
</protein>
<gene>
    <name evidence="2" type="ORF">GB996_12500</name>
</gene>
<feature type="non-terminal residue" evidence="2">
    <location>
        <position position="1"/>
    </location>
</feature>
<feature type="compositionally biased region" description="Basic and acidic residues" evidence="1">
    <location>
        <begin position="33"/>
        <end position="50"/>
    </location>
</feature>